<dbReference type="PANTHER" id="PTHR43899:SF13">
    <property type="entry name" value="RH59310P"/>
    <property type="match status" value="1"/>
</dbReference>
<comment type="similarity">
    <text evidence="1">Belongs to the short-chain dehydrogenases/reductases (SDR) family.</text>
</comment>
<gene>
    <name evidence="3" type="ORF">DM02DRAFT_710837</name>
</gene>
<dbReference type="Proteomes" id="UP000244855">
    <property type="component" value="Unassembled WGS sequence"/>
</dbReference>
<dbReference type="PANTHER" id="PTHR43899">
    <property type="entry name" value="RH59310P"/>
    <property type="match status" value="1"/>
</dbReference>
<sequence length="285" mass="30920">MANERHQSEASWALVTGASGGIGRALSSELAARGFNVILHARNETGLLKVVDQLQKEHPTRKFRHVVADAAFFTSQDIEKIVAAVADIKLTVLINNVGGTGILSTNFMPFEDYTPKEIHAIFSLNVQFPLQLTHALLPHLRRASPTPSLVLTIGSQSNRGQPYAAPYSATKGALHTWNRAFAAEQVAISSRDPSSPQVDVLEAVVGATYTSQLQKEESFQAGLFMPSPETMAKAILARAGNGHRSVEPYFWHRVQSILLYDLMPANMADAIIANILGATLKPKAD</sequence>
<evidence type="ECO:0000256" key="1">
    <source>
        <dbReference type="ARBA" id="ARBA00006484"/>
    </source>
</evidence>
<dbReference type="InterPro" id="IPR036291">
    <property type="entry name" value="NAD(P)-bd_dom_sf"/>
</dbReference>
<evidence type="ECO:0000313" key="4">
    <source>
        <dbReference type="Proteomes" id="UP000244855"/>
    </source>
</evidence>
<dbReference type="AlphaFoldDB" id="A0A2V1E7A7"/>
<dbReference type="InterPro" id="IPR051019">
    <property type="entry name" value="VLCFA-Steroid_DH"/>
</dbReference>
<evidence type="ECO:0000313" key="3">
    <source>
        <dbReference type="EMBL" id="PVI06488.1"/>
    </source>
</evidence>
<reference evidence="3 4" key="1">
    <citation type="journal article" date="2018" name="Sci. Rep.">
        <title>Comparative genomics provides insights into the lifestyle and reveals functional heterogeneity of dark septate endophytic fungi.</title>
        <authorList>
            <person name="Knapp D.G."/>
            <person name="Nemeth J.B."/>
            <person name="Barry K."/>
            <person name="Hainaut M."/>
            <person name="Henrissat B."/>
            <person name="Johnson J."/>
            <person name="Kuo A."/>
            <person name="Lim J.H.P."/>
            <person name="Lipzen A."/>
            <person name="Nolan M."/>
            <person name="Ohm R.A."/>
            <person name="Tamas L."/>
            <person name="Grigoriev I.V."/>
            <person name="Spatafora J.W."/>
            <person name="Nagy L.G."/>
            <person name="Kovacs G.M."/>
        </authorList>
    </citation>
    <scope>NUCLEOTIDE SEQUENCE [LARGE SCALE GENOMIC DNA]</scope>
    <source>
        <strain evidence="3 4">DSE2036</strain>
    </source>
</reference>
<dbReference type="SUPFAM" id="SSF51735">
    <property type="entry name" value="NAD(P)-binding Rossmann-fold domains"/>
    <property type="match status" value="1"/>
</dbReference>
<accession>A0A2V1E7A7</accession>
<name>A0A2V1E7A7_9PLEO</name>
<proteinExistence type="inferred from homology"/>
<dbReference type="Pfam" id="PF00106">
    <property type="entry name" value="adh_short"/>
    <property type="match status" value="1"/>
</dbReference>
<keyword evidence="4" id="KW-1185">Reference proteome</keyword>
<dbReference type="EMBL" id="KZ805308">
    <property type="protein sequence ID" value="PVI06488.1"/>
    <property type="molecule type" value="Genomic_DNA"/>
</dbReference>
<dbReference type="GO" id="GO:0016491">
    <property type="term" value="F:oxidoreductase activity"/>
    <property type="evidence" value="ECO:0007669"/>
    <property type="project" value="UniProtKB-KW"/>
</dbReference>
<dbReference type="Gene3D" id="3.40.50.720">
    <property type="entry name" value="NAD(P)-binding Rossmann-like Domain"/>
    <property type="match status" value="1"/>
</dbReference>
<evidence type="ECO:0000256" key="2">
    <source>
        <dbReference type="ARBA" id="ARBA00023002"/>
    </source>
</evidence>
<dbReference type="PRINTS" id="PR00081">
    <property type="entry name" value="GDHRDH"/>
</dbReference>
<dbReference type="GO" id="GO:0005783">
    <property type="term" value="C:endoplasmic reticulum"/>
    <property type="evidence" value="ECO:0007669"/>
    <property type="project" value="TreeGrafter"/>
</dbReference>
<dbReference type="STRING" id="97972.A0A2V1E7A7"/>
<organism evidence="3 4">
    <name type="scientific">Periconia macrospinosa</name>
    <dbReference type="NCBI Taxonomy" id="97972"/>
    <lineage>
        <taxon>Eukaryota</taxon>
        <taxon>Fungi</taxon>
        <taxon>Dikarya</taxon>
        <taxon>Ascomycota</taxon>
        <taxon>Pezizomycotina</taxon>
        <taxon>Dothideomycetes</taxon>
        <taxon>Pleosporomycetidae</taxon>
        <taxon>Pleosporales</taxon>
        <taxon>Massarineae</taxon>
        <taxon>Periconiaceae</taxon>
        <taxon>Periconia</taxon>
    </lineage>
</organism>
<dbReference type="OrthoDB" id="47007at2759"/>
<dbReference type="InterPro" id="IPR002347">
    <property type="entry name" value="SDR_fam"/>
</dbReference>
<protein>
    <submittedName>
        <fullName evidence="3">NAD(P)-binding protein</fullName>
    </submittedName>
</protein>
<keyword evidence="2" id="KW-0560">Oxidoreductase</keyword>